<name>A0A0W0CVV3_CANGB</name>
<evidence type="ECO:0000256" key="6">
    <source>
        <dbReference type="ARBA" id="ARBA00039302"/>
    </source>
</evidence>
<evidence type="ECO:0000313" key="8">
    <source>
        <dbReference type="EMBL" id="KTB03528.1"/>
    </source>
</evidence>
<dbReference type="VEuPathDB" id="FungiDB:B1J91_B03465g"/>
<dbReference type="VEuPathDB" id="FungiDB:GWK60_B03289"/>
<accession>A0A0W0CVV3</accession>
<evidence type="ECO:0000256" key="4">
    <source>
        <dbReference type="ARBA" id="ARBA00022989"/>
    </source>
</evidence>
<proteinExistence type="inferred from homology"/>
<dbReference type="VEuPathDB" id="FungiDB:CAGL0B03465g"/>
<protein>
    <recommendedName>
        <fullName evidence="6">Protein SYM1</fullName>
    </recommendedName>
</protein>
<evidence type="ECO:0000313" key="9">
    <source>
        <dbReference type="Proteomes" id="UP000054886"/>
    </source>
</evidence>
<evidence type="ECO:0000256" key="7">
    <source>
        <dbReference type="RuleBase" id="RU363053"/>
    </source>
</evidence>
<dbReference type="GO" id="GO:0006067">
    <property type="term" value="P:ethanol metabolic process"/>
    <property type="evidence" value="ECO:0007669"/>
    <property type="project" value="EnsemblFungi"/>
</dbReference>
<dbReference type="InterPro" id="IPR007248">
    <property type="entry name" value="Mpv17_PMP22"/>
</dbReference>
<comment type="similarity">
    <text evidence="2 7">Belongs to the peroxisomal membrane protein PXMP2/4 family.</text>
</comment>
<organism evidence="8 9">
    <name type="scientific">Candida glabrata</name>
    <name type="common">Yeast</name>
    <name type="synonym">Torulopsis glabrata</name>
    <dbReference type="NCBI Taxonomy" id="5478"/>
    <lineage>
        <taxon>Eukaryota</taxon>
        <taxon>Fungi</taxon>
        <taxon>Dikarya</taxon>
        <taxon>Ascomycota</taxon>
        <taxon>Saccharomycotina</taxon>
        <taxon>Saccharomycetes</taxon>
        <taxon>Saccharomycetales</taxon>
        <taxon>Saccharomycetaceae</taxon>
        <taxon>Nakaseomyces</taxon>
    </lineage>
</organism>
<evidence type="ECO:0000256" key="1">
    <source>
        <dbReference type="ARBA" id="ARBA00004141"/>
    </source>
</evidence>
<dbReference type="GO" id="GO:0005743">
    <property type="term" value="C:mitochondrial inner membrane"/>
    <property type="evidence" value="ECO:0007669"/>
    <property type="project" value="EnsemblFungi"/>
</dbReference>
<dbReference type="PANTHER" id="PTHR11266:SF17">
    <property type="entry name" value="PROTEIN MPV17"/>
    <property type="match status" value="1"/>
</dbReference>
<keyword evidence="4" id="KW-1133">Transmembrane helix</keyword>
<dbReference type="EMBL" id="LLZZ01000119">
    <property type="protein sequence ID" value="KTB03528.1"/>
    <property type="molecule type" value="Genomic_DNA"/>
</dbReference>
<evidence type="ECO:0000256" key="3">
    <source>
        <dbReference type="ARBA" id="ARBA00022692"/>
    </source>
</evidence>
<evidence type="ECO:0000256" key="5">
    <source>
        <dbReference type="ARBA" id="ARBA00023136"/>
    </source>
</evidence>
<evidence type="ECO:0000256" key="2">
    <source>
        <dbReference type="ARBA" id="ARBA00006824"/>
    </source>
</evidence>
<keyword evidence="5" id="KW-0472">Membrane</keyword>
<dbReference type="VEuPathDB" id="FungiDB:GVI51_B03355"/>
<dbReference type="PANTHER" id="PTHR11266">
    <property type="entry name" value="PEROXISOMAL MEMBRANE PROTEIN 2, PXMP2 MPV17"/>
    <property type="match status" value="1"/>
</dbReference>
<dbReference type="Proteomes" id="UP000054886">
    <property type="component" value="Unassembled WGS sequence"/>
</dbReference>
<dbReference type="Pfam" id="PF04117">
    <property type="entry name" value="Mpv17_PMP22"/>
    <property type="match status" value="1"/>
</dbReference>
<comment type="subcellular location">
    <subcellularLocation>
        <location evidence="1">Membrane</location>
        <topology evidence="1">Multi-pass membrane protein</topology>
    </subcellularLocation>
</comment>
<sequence>MIRLFQLYEHQLKVRPKLTNSIMTGALFGIGDVSAQLLFPSGPDTLPPSAQTNDVKQGKYDIPRTVRAVVYGSMIFSFIGDRWYRFLTKVKFSNKPAKHWSNMVLRVCVDQLGFAPLGLPFYFGCMSLLEGHGLGAAREKIKLQWWDTLKTNWCVWPLFQMVNFSLVPLQHRLLAANVVAIFWNTFLSYTNSQIPVGGHKLTVQYPPTVQ</sequence>
<reference evidence="8 9" key="1">
    <citation type="submission" date="2015-10" db="EMBL/GenBank/DDBJ databases">
        <title>Draft genomes sequences of Candida glabrata isolates 1A, 1B, 2A, 2B, 3A and 3B.</title>
        <authorList>
            <person name="Haavelsrud O.E."/>
            <person name="Gaustad P."/>
        </authorList>
    </citation>
    <scope>NUCLEOTIDE SEQUENCE [LARGE SCALE GENOMIC DNA]</scope>
    <source>
        <strain evidence="8">910700640</strain>
    </source>
</reference>
<comment type="caution">
    <text evidence="8">The sequence shown here is derived from an EMBL/GenBank/DDBJ whole genome shotgun (WGS) entry which is preliminary data.</text>
</comment>
<dbReference type="AlphaFoldDB" id="A0A0W0CVV3"/>
<keyword evidence="3" id="KW-0812">Transmembrane</keyword>
<gene>
    <name evidence="8" type="ORF">AO440_000308</name>
</gene>